<dbReference type="GO" id="GO:0005524">
    <property type="term" value="F:ATP binding"/>
    <property type="evidence" value="ECO:0007669"/>
    <property type="project" value="UniProtKB-UniRule"/>
</dbReference>
<dbReference type="HAMAP" id="MF_00636">
    <property type="entry name" value="RapZ_like"/>
    <property type="match status" value="1"/>
</dbReference>
<evidence type="ECO:0000256" key="4">
    <source>
        <dbReference type="HAMAP-Rule" id="MF_00636"/>
    </source>
</evidence>
<dbReference type="InterPro" id="IPR027417">
    <property type="entry name" value="P-loop_NTPase"/>
</dbReference>
<dbReference type="InterPro" id="IPR053930">
    <property type="entry name" value="RapZ-like_N"/>
</dbReference>
<dbReference type="GO" id="GO:0005525">
    <property type="term" value="F:GTP binding"/>
    <property type="evidence" value="ECO:0007669"/>
    <property type="project" value="UniProtKB-UniRule"/>
</dbReference>
<protein>
    <submittedName>
        <fullName evidence="7">RNase adapter RapZ</fullName>
    </submittedName>
</protein>
<keyword evidence="3 4" id="KW-0342">GTP-binding</keyword>
<proteinExistence type="inferred from homology"/>
<evidence type="ECO:0000313" key="8">
    <source>
        <dbReference type="Proteomes" id="UP000432715"/>
    </source>
</evidence>
<dbReference type="RefSeq" id="WP_151859930.1">
    <property type="nucleotide sequence ID" value="NZ_WBZC01000007.1"/>
</dbReference>
<evidence type="ECO:0000256" key="1">
    <source>
        <dbReference type="ARBA" id="ARBA00022741"/>
    </source>
</evidence>
<feature type="binding site" evidence="4">
    <location>
        <begin position="59"/>
        <end position="62"/>
    </location>
    <ligand>
        <name>GTP</name>
        <dbReference type="ChEBI" id="CHEBI:37565"/>
    </ligand>
</feature>
<dbReference type="PANTHER" id="PTHR30448:SF0">
    <property type="entry name" value="RNASE ADAPTER PROTEIN RAPZ"/>
    <property type="match status" value="1"/>
</dbReference>
<dbReference type="PANTHER" id="PTHR30448">
    <property type="entry name" value="RNASE ADAPTER PROTEIN RAPZ"/>
    <property type="match status" value="1"/>
</dbReference>
<feature type="binding site" evidence="4">
    <location>
        <begin position="8"/>
        <end position="15"/>
    </location>
    <ligand>
        <name>ATP</name>
        <dbReference type="ChEBI" id="CHEBI:30616"/>
    </ligand>
</feature>
<name>A0A6I0FHI4_9FIRM</name>
<feature type="domain" description="RapZ C-terminal" evidence="6">
    <location>
        <begin position="164"/>
        <end position="281"/>
    </location>
</feature>
<gene>
    <name evidence="7" type="primary">rapZ</name>
    <name evidence="7" type="ORF">F8154_02065</name>
</gene>
<dbReference type="AlphaFoldDB" id="A0A6I0FHI4"/>
<reference evidence="7 8" key="1">
    <citation type="submission" date="2019-10" db="EMBL/GenBank/DDBJ databases">
        <title>Alkaliphilus serpentinus sp. nov. and Alkaliphilus pronyensis sp. nov., two novel anaerobic alkaliphilic species isolated from the serpentinized-hosted hydrothermal field of the Prony Bay (New Caledonia).</title>
        <authorList>
            <person name="Postec A."/>
        </authorList>
    </citation>
    <scope>NUCLEOTIDE SEQUENCE [LARGE SCALE GENOMIC DNA]</scope>
    <source>
        <strain evidence="7 8">LacV</strain>
    </source>
</reference>
<feature type="domain" description="RapZ-like N-terminal" evidence="5">
    <location>
        <begin position="1"/>
        <end position="154"/>
    </location>
</feature>
<comment type="caution">
    <text evidence="7">The sequence shown here is derived from an EMBL/GenBank/DDBJ whole genome shotgun (WGS) entry which is preliminary data.</text>
</comment>
<evidence type="ECO:0000256" key="3">
    <source>
        <dbReference type="ARBA" id="ARBA00023134"/>
    </source>
</evidence>
<dbReference type="InterPro" id="IPR053931">
    <property type="entry name" value="RapZ_C"/>
</dbReference>
<keyword evidence="8" id="KW-1185">Reference proteome</keyword>
<evidence type="ECO:0000259" key="5">
    <source>
        <dbReference type="Pfam" id="PF03668"/>
    </source>
</evidence>
<dbReference type="Gene3D" id="3.40.50.300">
    <property type="entry name" value="P-loop containing nucleotide triphosphate hydrolases"/>
    <property type="match status" value="1"/>
</dbReference>
<dbReference type="Pfam" id="PF03668">
    <property type="entry name" value="RapZ-like_N"/>
    <property type="match status" value="1"/>
</dbReference>
<dbReference type="SUPFAM" id="SSF52540">
    <property type="entry name" value="P-loop containing nucleoside triphosphate hydrolases"/>
    <property type="match status" value="1"/>
</dbReference>
<sequence length="290" mass="33212">MRVVIITGLSGAGKSQAVKHMEDFGYYCVDNLPPILIPKFIELCNQTHGKIDKIALVIDIRGGLFFEDLYESLDNIEELGYQYEILFLDASDEVLVKRFKETRRSHPMSQEGSIGEGIVKERGKLKKLKKMSGHIIDTTRLLPYQLKEELKNIYLEGNESNNLMISILSFGFKHGIPLDADLVFDVRFLPNPYYIEELRDLTGNDEIVRDYVMNSQVSVTFSKKLLDLITFLIPQYIKEGKNQLVIAIGCTGGRHRSVTIGHLLYHQLKKNGNRVIINHRDSLLKERKKD</sequence>
<evidence type="ECO:0000313" key="7">
    <source>
        <dbReference type="EMBL" id="KAB3537868.1"/>
    </source>
</evidence>
<keyword evidence="2 4" id="KW-0067">ATP-binding</keyword>
<dbReference type="PIRSF" id="PIRSF005052">
    <property type="entry name" value="P-loopkin"/>
    <property type="match status" value="1"/>
</dbReference>
<accession>A0A6I0FHI4</accession>
<dbReference type="InterPro" id="IPR005337">
    <property type="entry name" value="RapZ-like"/>
</dbReference>
<evidence type="ECO:0000256" key="2">
    <source>
        <dbReference type="ARBA" id="ARBA00022840"/>
    </source>
</evidence>
<evidence type="ECO:0000259" key="6">
    <source>
        <dbReference type="Pfam" id="PF22740"/>
    </source>
</evidence>
<organism evidence="7 8">
    <name type="scientific">Alkaliphilus pronyensis</name>
    <dbReference type="NCBI Taxonomy" id="1482732"/>
    <lineage>
        <taxon>Bacteria</taxon>
        <taxon>Bacillati</taxon>
        <taxon>Bacillota</taxon>
        <taxon>Clostridia</taxon>
        <taxon>Peptostreptococcales</taxon>
        <taxon>Natronincolaceae</taxon>
        <taxon>Alkaliphilus</taxon>
    </lineage>
</organism>
<keyword evidence="1 4" id="KW-0547">Nucleotide-binding</keyword>
<dbReference type="Pfam" id="PF22740">
    <property type="entry name" value="PapZ_C"/>
    <property type="match status" value="1"/>
</dbReference>
<dbReference type="EMBL" id="WBZC01000007">
    <property type="protein sequence ID" value="KAB3537868.1"/>
    <property type="molecule type" value="Genomic_DNA"/>
</dbReference>
<dbReference type="OrthoDB" id="9784461at2"/>
<dbReference type="NCBIfam" id="NF003828">
    <property type="entry name" value="PRK05416.1"/>
    <property type="match status" value="1"/>
</dbReference>
<dbReference type="Proteomes" id="UP000432715">
    <property type="component" value="Unassembled WGS sequence"/>
</dbReference>